<keyword evidence="1" id="KW-0067">ATP-binding</keyword>
<dbReference type="InterPro" id="IPR036890">
    <property type="entry name" value="HATPase_C_sf"/>
</dbReference>
<organism evidence="1 2">
    <name type="scientific">Rhodococcus aetherivorans</name>
    <dbReference type="NCBI Taxonomy" id="191292"/>
    <lineage>
        <taxon>Bacteria</taxon>
        <taxon>Bacillati</taxon>
        <taxon>Actinomycetota</taxon>
        <taxon>Actinomycetes</taxon>
        <taxon>Mycobacteriales</taxon>
        <taxon>Nocardiaceae</taxon>
        <taxon>Rhodococcus</taxon>
    </lineage>
</organism>
<dbReference type="SUPFAM" id="SSF55874">
    <property type="entry name" value="ATPase domain of HSP90 chaperone/DNA topoisomerase II/histidine kinase"/>
    <property type="match status" value="1"/>
</dbReference>
<sequence>MPRPDPADPFGTAALREGTLLAWASSPTRLREDAATEADLVRAGYRDRVLTELAQNAADAAARAGVPGALCLWRDGDDLHVANTGAPLDEAGVQALTALRASSKTGGVGRFGVGFTAAAAVSEDIEIRSRSGSIRFSAAHTRDALADRGVPAPESGIPVLRLAWPASMPPAPGWDTEVVLRLRPGIDAETLLDGFAAEAVDLLLELPALAAVTVGGRELTRTCTEAESGLRVVAVGERTWWEYAGPHARWLVPVVDGVAVPVPQDVLRAPTRSDEELSLPALVIADVPMQPDRRRLLPGAPVAGLARGYAGFVAALPPRQRPAMVPVPGFARSEVDALLREAVLQELRAHPWLPPAGGGDDLVPDRATALTGLTDELAAVLADVVPGLIRPDLCGPRYAAALGAVDVHRLGPARIAELLAGVEREPAWWYRLYEALTPLVVDSVVAEELAAIPVPLSDGRTVTGPRTAVLGTDVGHLRMPWVRLVHPDAAHPLLTRLGAGTVTAVDLLADPALLAAVEDVDVDDHEATAELAEVVLRLAAQVPAEAVPRELGALLLPDADGELVPADELLLPGAPLADVLVEDAPFAILDPQVAEQYDAEALRAVGVGWGFTVLRAELPTGPDHDLPDEEQWWGTLDEDPESLVAVRDLDLVDDARWDRALSLLVAEPGTAAALGDRRGYTAWWLRTYASLGGRTLGHLRAPDDEAFAGLLDPCPHPDADRLRPCLAATGVESTETAALLLDRLADPDRTPAPAVTARAHAALAAASAAGMLDLDALHLPDAVRSLAGSIVDAADALVLDRPWLAAVVPADRLVLGALPTAAVLADLLDVALASAEVSGHVTGPGRATGWRNEPAAVLAAAVAQRPLPRGPLVVHERLTVRCSGAVTGERDVSWWVDESGTTHCTGPGLAAAVAALSPPEPR</sequence>
<name>A0AA46P388_9NOCA</name>
<dbReference type="GeneID" id="83623318"/>
<dbReference type="GO" id="GO:0005524">
    <property type="term" value="F:ATP binding"/>
    <property type="evidence" value="ECO:0007669"/>
    <property type="project" value="UniProtKB-KW"/>
</dbReference>
<dbReference type="RefSeq" id="WP_065922940.1">
    <property type="nucleotide sequence ID" value="NZ_CP106982.1"/>
</dbReference>
<reference evidence="1" key="1">
    <citation type="submission" date="2022-09" db="EMBL/GenBank/DDBJ databases">
        <title>The genome sequence of Rhodococcus aetherivorans N1.</title>
        <authorList>
            <person name="Jiang W."/>
        </authorList>
    </citation>
    <scope>NUCLEOTIDE SEQUENCE</scope>
    <source>
        <strain evidence="1">N1</strain>
    </source>
</reference>
<accession>A0AA46P388</accession>
<evidence type="ECO:0000313" key="2">
    <source>
        <dbReference type="Proteomes" id="UP001163947"/>
    </source>
</evidence>
<dbReference type="AlphaFoldDB" id="A0AA46P388"/>
<protein>
    <submittedName>
        <fullName evidence="1">ATP-binding protein</fullName>
    </submittedName>
</protein>
<dbReference type="EMBL" id="CP106982">
    <property type="protein sequence ID" value="UYF93255.1"/>
    <property type="molecule type" value="Genomic_DNA"/>
</dbReference>
<proteinExistence type="predicted"/>
<keyword evidence="1" id="KW-0547">Nucleotide-binding</keyword>
<dbReference type="NCBIfam" id="NF047352">
    <property type="entry name" value="P_loop_sacsin"/>
    <property type="match status" value="1"/>
</dbReference>
<gene>
    <name evidence="1" type="ORF">OCS65_22850</name>
</gene>
<evidence type="ECO:0000313" key="1">
    <source>
        <dbReference type="EMBL" id="UYF93255.1"/>
    </source>
</evidence>
<dbReference type="Proteomes" id="UP001163947">
    <property type="component" value="Chromosome"/>
</dbReference>